<dbReference type="GO" id="GO:0005886">
    <property type="term" value="C:plasma membrane"/>
    <property type="evidence" value="ECO:0007669"/>
    <property type="project" value="UniProtKB-SubCell"/>
</dbReference>
<gene>
    <name evidence="4" type="ORF">CI238_10608</name>
</gene>
<dbReference type="EMBL" id="LFIW01001922">
    <property type="protein sequence ID" value="KZL80288.1"/>
    <property type="molecule type" value="Genomic_DNA"/>
</dbReference>
<proteinExistence type="predicted"/>
<feature type="transmembrane region" description="Helical" evidence="3">
    <location>
        <begin position="514"/>
        <end position="534"/>
    </location>
</feature>
<keyword evidence="2" id="KW-1003">Cell membrane</keyword>
<dbReference type="InterPro" id="IPR050375">
    <property type="entry name" value="MFS_TsgA-like"/>
</dbReference>
<feature type="transmembrane region" description="Helical" evidence="3">
    <location>
        <begin position="145"/>
        <end position="165"/>
    </location>
</feature>
<keyword evidence="3" id="KW-0812">Transmembrane</keyword>
<dbReference type="InterPro" id="IPR036259">
    <property type="entry name" value="MFS_trans_sf"/>
</dbReference>
<dbReference type="PANTHER" id="PTHR43702:SF5">
    <property type="entry name" value="MAJOR FACILITATOR SUPERFAMILY (MFS) PROFILE DOMAIN-CONTAINING PROTEIN"/>
    <property type="match status" value="1"/>
</dbReference>
<dbReference type="Pfam" id="PF07690">
    <property type="entry name" value="MFS_1"/>
    <property type="match status" value="1"/>
</dbReference>
<keyword evidence="3" id="KW-0472">Membrane</keyword>
<feature type="transmembrane region" description="Helical" evidence="3">
    <location>
        <begin position="455"/>
        <end position="477"/>
    </location>
</feature>
<dbReference type="InterPro" id="IPR011701">
    <property type="entry name" value="MFS"/>
</dbReference>
<organism evidence="4 5">
    <name type="scientific">Colletotrichum incanum</name>
    <name type="common">Soybean anthracnose fungus</name>
    <dbReference type="NCBI Taxonomy" id="1573173"/>
    <lineage>
        <taxon>Eukaryota</taxon>
        <taxon>Fungi</taxon>
        <taxon>Dikarya</taxon>
        <taxon>Ascomycota</taxon>
        <taxon>Pezizomycotina</taxon>
        <taxon>Sordariomycetes</taxon>
        <taxon>Hypocreomycetidae</taxon>
        <taxon>Glomerellales</taxon>
        <taxon>Glomerellaceae</taxon>
        <taxon>Colletotrichum</taxon>
        <taxon>Colletotrichum spaethianum species complex</taxon>
    </lineage>
</organism>
<comment type="subcellular location">
    <subcellularLocation>
        <location evidence="1">Cell inner membrane</location>
        <topology evidence="1">Multi-pass membrane protein</topology>
    </subcellularLocation>
</comment>
<feature type="transmembrane region" description="Helical" evidence="3">
    <location>
        <begin position="365"/>
        <end position="387"/>
    </location>
</feature>
<feature type="non-terminal residue" evidence="4">
    <location>
        <position position="1"/>
    </location>
</feature>
<evidence type="ECO:0000256" key="3">
    <source>
        <dbReference type="SAM" id="Phobius"/>
    </source>
</evidence>
<feature type="transmembrane region" description="Helical" evidence="3">
    <location>
        <begin position="407"/>
        <end position="425"/>
    </location>
</feature>
<dbReference type="GO" id="GO:0022857">
    <property type="term" value="F:transmembrane transporter activity"/>
    <property type="evidence" value="ECO:0007669"/>
    <property type="project" value="InterPro"/>
</dbReference>
<evidence type="ECO:0000256" key="2">
    <source>
        <dbReference type="ARBA" id="ARBA00022475"/>
    </source>
</evidence>
<evidence type="ECO:0000256" key="1">
    <source>
        <dbReference type="ARBA" id="ARBA00004429"/>
    </source>
</evidence>
<dbReference type="PANTHER" id="PTHR43702">
    <property type="entry name" value="L-FUCOSE-PROTON SYMPORTER"/>
    <property type="match status" value="1"/>
</dbReference>
<feature type="transmembrane region" description="Helical" evidence="3">
    <location>
        <begin position="489"/>
        <end position="508"/>
    </location>
</feature>
<feature type="transmembrane region" description="Helical" evidence="3">
    <location>
        <begin position="213"/>
        <end position="231"/>
    </location>
</feature>
<feature type="transmembrane region" description="Helical" evidence="3">
    <location>
        <begin position="430"/>
        <end position="449"/>
    </location>
</feature>
<feature type="transmembrane region" description="Helical" evidence="3">
    <location>
        <begin position="185"/>
        <end position="206"/>
    </location>
</feature>
<evidence type="ECO:0000313" key="5">
    <source>
        <dbReference type="Proteomes" id="UP000076584"/>
    </source>
</evidence>
<evidence type="ECO:0000313" key="4">
    <source>
        <dbReference type="EMBL" id="KZL80288.1"/>
    </source>
</evidence>
<keyword evidence="3" id="KW-1133">Transmembrane helix</keyword>
<feature type="transmembrane region" description="Helical" evidence="3">
    <location>
        <begin position="311"/>
        <end position="331"/>
    </location>
</feature>
<comment type="caution">
    <text evidence="4">The sequence shown here is derived from an EMBL/GenBank/DDBJ whole genome shotgun (WGS) entry which is preliminary data.</text>
</comment>
<dbReference type="AlphaFoldDB" id="A0A161W8I2"/>
<dbReference type="STRING" id="1573173.A0A161W8I2"/>
<keyword evidence="5" id="KW-1185">Reference proteome</keyword>
<dbReference type="SUPFAM" id="SSF103473">
    <property type="entry name" value="MFS general substrate transporter"/>
    <property type="match status" value="1"/>
</dbReference>
<protein>
    <submittedName>
        <fullName evidence="4">Glucose galactose transporter</fullName>
    </submittedName>
</protein>
<accession>A0A161W8I2</accession>
<dbReference type="Gene3D" id="1.20.1250.20">
    <property type="entry name" value="MFS general substrate transporter like domains"/>
    <property type="match status" value="2"/>
</dbReference>
<sequence length="580" mass="63195">LRFGLPYARMVGGVDNGTTVSPSSRFPLVSCLHRLRTCRGVERRTHIHTYIYISQTRLPQEAEVVSSASRTLSNKLANGLSLTFPFRYPIYPLLIMFGKNQEPEVAEVLEQHRPSAVEATQNQHRMSVSNRGLTGASALTVRQSIVPITLVTVLFFLWGFAYGLLDVLNSKFQIALNITAAKAGGLQGAYFGAYFIGPLTYSGWIVRKFGYRWTFITGLCIYGVGALMFWPSAVYRSFPGFCGSLFIVGSGLSTLETSANPFIATCGPPRLSEFRLELSQSFQAVGSVIAPLLAARVFFSHTEPNDLSKVQWTYLGIAAFVFLLAVVFFFANIPEVTDADMALQAEMSAGLTGFVDKPMKKQYKLFFGVAAQFCYVGAQVAVASQFISYAVESAGLSHSQASDRYAIGQGLFAIGRFAAAGLMMIVKPRLVLMVFMTGIMVFIALAIGVRGEAGIAMLSLVLFFESCIFPTIFTTAIRGLGRHTKRGSSWIVASVCGGALFPSLTGLLADSKDYHIAMIVPLCGFIVSFAYPIFLNTVWRAELDGFSASRIGYTDEHGIIGDAGREEVHSDKSTSKHLEA</sequence>
<reference evidence="4 5" key="1">
    <citation type="submission" date="2015-06" db="EMBL/GenBank/DDBJ databases">
        <title>Survival trade-offs in plant roots during colonization by closely related pathogenic and mutualistic fungi.</title>
        <authorList>
            <person name="Hacquard S."/>
            <person name="Kracher B."/>
            <person name="Hiruma K."/>
            <person name="Weinman A."/>
            <person name="Muench P."/>
            <person name="Garrido Oter R."/>
            <person name="Ver Loren van Themaat E."/>
            <person name="Dallerey J.-F."/>
            <person name="Damm U."/>
            <person name="Henrissat B."/>
            <person name="Lespinet O."/>
            <person name="Thon M."/>
            <person name="Kemen E."/>
            <person name="McHardy A.C."/>
            <person name="Schulze-Lefert P."/>
            <person name="O'Connell R.J."/>
        </authorList>
    </citation>
    <scope>NUCLEOTIDE SEQUENCE [LARGE SCALE GENOMIC DNA]</scope>
    <source>
        <strain evidence="4 5">MAFF 238704</strain>
    </source>
</reference>
<name>A0A161W8I2_COLIC</name>
<dbReference type="Proteomes" id="UP000076584">
    <property type="component" value="Unassembled WGS sequence"/>
</dbReference>